<gene>
    <name evidence="1" type="ORF">SAMEA1402366_03693</name>
</gene>
<name>A0AB74R8W1_CLODI</name>
<dbReference type="Proteomes" id="UP000372533">
    <property type="component" value="Unassembled WGS sequence"/>
</dbReference>
<evidence type="ECO:0000313" key="2">
    <source>
        <dbReference type="Proteomes" id="UP000372533"/>
    </source>
</evidence>
<sequence length="95" mass="11267">MFKDNVNFLLDDINLEGYLNNVYKYHNDFKSGRCVCFSISPQTINGDIFHMQVVAECIDWEDDKPIYLLIYSDVTTLVKQYVSLSFFIQEFYQEI</sequence>
<dbReference type="RefSeq" id="WP_009888375.1">
    <property type="nucleotide sequence ID" value="NZ_BDSN01000010.1"/>
</dbReference>
<protein>
    <submittedName>
        <fullName evidence="1">Uncharacterized protein</fullName>
    </submittedName>
</protein>
<evidence type="ECO:0000313" key="1">
    <source>
        <dbReference type="EMBL" id="VHY22385.1"/>
    </source>
</evidence>
<comment type="caution">
    <text evidence="1">The sequence shown here is derived from an EMBL/GenBank/DDBJ whole genome shotgun (WGS) entry which is preliminary data.</text>
</comment>
<reference evidence="1 2" key="1">
    <citation type="submission" date="2019-04" db="EMBL/GenBank/DDBJ databases">
        <authorList>
            <consortium name="Pathogen Informatics"/>
        </authorList>
    </citation>
    <scope>NUCLEOTIDE SEQUENCE [LARGE SCALE GENOMIC DNA]</scope>
    <source>
        <strain evidence="2">tl291</strain>
    </source>
</reference>
<organism evidence="1 2">
    <name type="scientific">Clostridioides difficile</name>
    <name type="common">Peptoclostridium difficile</name>
    <dbReference type="NCBI Taxonomy" id="1496"/>
    <lineage>
        <taxon>Bacteria</taxon>
        <taxon>Bacillati</taxon>
        <taxon>Bacillota</taxon>
        <taxon>Clostridia</taxon>
        <taxon>Peptostreptococcales</taxon>
        <taxon>Peptostreptococcaceae</taxon>
        <taxon>Clostridioides</taxon>
    </lineage>
</organism>
<dbReference type="EMBL" id="CAAJVP010000031">
    <property type="protein sequence ID" value="VHY22385.1"/>
    <property type="molecule type" value="Genomic_DNA"/>
</dbReference>
<proteinExistence type="predicted"/>
<dbReference type="AlphaFoldDB" id="A0AB74R8W1"/>
<accession>A0AB74R8W1</accession>